<evidence type="ECO:0000256" key="1">
    <source>
        <dbReference type="ARBA" id="ARBA00004812"/>
    </source>
</evidence>
<dbReference type="UniPathway" id="UPA00068">
    <property type="reaction ID" value="UER00171"/>
</dbReference>
<dbReference type="EMBL" id="QXHD01000004">
    <property type="protein sequence ID" value="NEZ56668.1"/>
    <property type="molecule type" value="Genomic_DNA"/>
</dbReference>
<dbReference type="SUPFAM" id="SSF52317">
    <property type="entry name" value="Class I glutamine amidotransferase-like"/>
    <property type="match status" value="1"/>
</dbReference>
<feature type="binding site" evidence="11">
    <location>
        <position position="319"/>
    </location>
    <ligand>
        <name>L-glutamine</name>
        <dbReference type="ChEBI" id="CHEBI:58359"/>
    </ligand>
</feature>
<comment type="pathway">
    <text evidence="1 11">Pyrimidine metabolism; UMP biosynthesis via de novo pathway; (S)-dihydroorotate from bicarbonate: step 1/3.</text>
</comment>
<comment type="function">
    <text evidence="11">Small subunit of the glutamine-dependent carbamoyl phosphate synthetase (CPSase). CPSase catalyzes the formation of carbamoyl phosphate from the ammonia moiety of glutamine, carbonate, and phosphate donated by ATP, constituting the first step of 2 biosynthetic pathways, one leading to arginine and/or urea and the other to pyrimidine nucleotides. The small subunit (glutamine amidotransferase) binds and cleaves glutamine to supply the large subunit with the substrate ammonia.</text>
</comment>
<accession>A0A6M0RK83</accession>
<dbReference type="PRINTS" id="PR00099">
    <property type="entry name" value="CPSGATASE"/>
</dbReference>
<evidence type="ECO:0000256" key="3">
    <source>
        <dbReference type="ARBA" id="ARBA00007800"/>
    </source>
</evidence>
<dbReference type="GO" id="GO:0006207">
    <property type="term" value="P:'de novo' pyrimidine nucleobase biosynthetic process"/>
    <property type="evidence" value="ECO:0007669"/>
    <property type="project" value="InterPro"/>
</dbReference>
<feature type="binding site" evidence="11">
    <location>
        <position position="249"/>
    </location>
    <ligand>
        <name>L-glutamine</name>
        <dbReference type="ChEBI" id="CHEBI:58359"/>
    </ligand>
</feature>
<dbReference type="InterPro" id="IPR036480">
    <property type="entry name" value="CarbP_synth_ssu_N_sf"/>
</dbReference>
<sequence>MSIFSTSSQPALLVLADGSVFRGWSFGATGTVVGEIVFNTGMTGYQEVLTDPSYRGQIVTFTYPELGNTGINNEDDESATPQVNGAIAKNICECPSNWRSTTSLPDHLKQHNIPGIYGIDTRALTRKLRTVGAMNGAISSEILDPERLLQQLELIPSMEGLNLVKEVSTTEVYEWTEPTDTHWEFTSTTSTAHDRTATPLTVVAIDFGIKRNILRRLASHGCRVIVVPIDTEPEEILKHKPDGIFLSNGPGDPAAVESAPALVKALLDSELPTFGICMGHQILGLSLGAKTFKLKFGHRGLNQPCGLTQKVEITSQNHGFAINADTIPATEVEVTHLNLNDQTVAGLQHKTLPIFSVQYHPEASPGPHDADYLFEKFVTLMLDHRSNGVG</sequence>
<feature type="binding site" evidence="11">
    <location>
        <position position="278"/>
    </location>
    <ligand>
        <name>L-glutamine</name>
        <dbReference type="ChEBI" id="CHEBI:58359"/>
    </ligand>
</feature>
<dbReference type="GO" id="GO:0005524">
    <property type="term" value="F:ATP binding"/>
    <property type="evidence" value="ECO:0007669"/>
    <property type="project" value="UniProtKB-UniRule"/>
</dbReference>
<feature type="domain" description="Carbamoyl-phosphate synthase small subunit N-terminal" evidence="12">
    <location>
        <begin position="9"/>
        <end position="139"/>
    </location>
</feature>
<dbReference type="NCBIfam" id="TIGR01368">
    <property type="entry name" value="CPSaseIIsmall"/>
    <property type="match status" value="1"/>
</dbReference>
<name>A0A6M0RK83_9CYAN</name>
<dbReference type="FunFam" id="3.50.30.20:FF:000001">
    <property type="entry name" value="Carbamoyl-phosphate synthase small chain"/>
    <property type="match status" value="1"/>
</dbReference>
<evidence type="ECO:0000256" key="11">
    <source>
        <dbReference type="HAMAP-Rule" id="MF_01209"/>
    </source>
</evidence>
<dbReference type="Proteomes" id="UP000481033">
    <property type="component" value="Unassembled WGS sequence"/>
</dbReference>
<feature type="active site" evidence="11">
    <location>
        <position position="360"/>
    </location>
</feature>
<dbReference type="Gene3D" id="3.50.30.20">
    <property type="entry name" value="Carbamoyl-phosphate synthase small subunit, N-terminal domain"/>
    <property type="match status" value="1"/>
</dbReference>
<dbReference type="InterPro" id="IPR006274">
    <property type="entry name" value="CarbamoylP_synth_ssu"/>
</dbReference>
<feature type="binding site" evidence="11">
    <location>
        <position position="53"/>
    </location>
    <ligand>
        <name>L-glutamine</name>
        <dbReference type="ChEBI" id="CHEBI:58359"/>
    </ligand>
</feature>
<dbReference type="SMART" id="SM01097">
    <property type="entry name" value="CPSase_sm_chain"/>
    <property type="match status" value="1"/>
</dbReference>
<dbReference type="AlphaFoldDB" id="A0A6M0RK83"/>
<feature type="region of interest" description="CPSase" evidence="11">
    <location>
        <begin position="1"/>
        <end position="195"/>
    </location>
</feature>
<feature type="binding site" evidence="11">
    <location>
        <position position="281"/>
    </location>
    <ligand>
        <name>L-glutamine</name>
        <dbReference type="ChEBI" id="CHEBI:58359"/>
    </ligand>
</feature>
<comment type="similarity">
    <text evidence="3 11">Belongs to the CarA family.</text>
</comment>
<dbReference type="HAMAP" id="MF_01209">
    <property type="entry name" value="CPSase_S_chain"/>
    <property type="match status" value="1"/>
</dbReference>
<organism evidence="13 14">
    <name type="scientific">Adonisia turfae CCMR0081</name>
    <dbReference type="NCBI Taxonomy" id="2292702"/>
    <lineage>
        <taxon>Bacteria</taxon>
        <taxon>Bacillati</taxon>
        <taxon>Cyanobacteriota</taxon>
        <taxon>Adonisia</taxon>
        <taxon>Adonisia turfae</taxon>
    </lineage>
</organism>
<evidence type="ECO:0000256" key="6">
    <source>
        <dbReference type="ARBA" id="ARBA00022840"/>
    </source>
</evidence>
<evidence type="ECO:0000259" key="12">
    <source>
        <dbReference type="SMART" id="SM01097"/>
    </source>
</evidence>
<dbReference type="EC" id="6.3.5.5" evidence="11"/>
<dbReference type="CDD" id="cd01744">
    <property type="entry name" value="GATase1_CPSase"/>
    <property type="match status" value="1"/>
</dbReference>
<evidence type="ECO:0000256" key="5">
    <source>
        <dbReference type="ARBA" id="ARBA00022741"/>
    </source>
</evidence>
<dbReference type="PRINTS" id="PR00097">
    <property type="entry name" value="ANTSNTHASEII"/>
</dbReference>
<comment type="caution">
    <text evidence="13">The sequence shown here is derived from an EMBL/GenBank/DDBJ whole genome shotgun (WGS) entry which is preliminary data.</text>
</comment>
<keyword evidence="7 11" id="KW-0315">Glutamine amidotransferase</keyword>
<dbReference type="RefSeq" id="WP_163698677.1">
    <property type="nucleotide sequence ID" value="NZ_QXHD01000004.1"/>
</dbReference>
<comment type="subunit">
    <text evidence="11">Composed of two chains; the small (or glutamine) chain promotes the hydrolysis of glutamine to ammonia, which is used by the large (or ammonia) chain to synthesize carbamoyl phosphate. Tetramer of heterodimers (alpha,beta)4.</text>
</comment>
<evidence type="ECO:0000256" key="4">
    <source>
        <dbReference type="ARBA" id="ARBA00022598"/>
    </source>
</evidence>
<dbReference type="InterPro" id="IPR029062">
    <property type="entry name" value="Class_I_gatase-like"/>
</dbReference>
<dbReference type="PANTHER" id="PTHR43418:SF7">
    <property type="entry name" value="CARBAMOYL-PHOSPHATE SYNTHASE SMALL CHAIN"/>
    <property type="match status" value="1"/>
</dbReference>
<dbReference type="InterPro" id="IPR017926">
    <property type="entry name" value="GATASE"/>
</dbReference>
<feature type="active site" evidence="11">
    <location>
        <position position="362"/>
    </location>
</feature>
<dbReference type="PROSITE" id="PS51273">
    <property type="entry name" value="GATASE_TYPE_1"/>
    <property type="match status" value="1"/>
</dbReference>
<evidence type="ECO:0000313" key="13">
    <source>
        <dbReference type="EMBL" id="NEZ56668.1"/>
    </source>
</evidence>
<keyword evidence="11" id="KW-0055">Arginine biosynthesis</keyword>
<keyword evidence="5 11" id="KW-0547">Nucleotide-binding</keyword>
<dbReference type="GO" id="GO:0004088">
    <property type="term" value="F:carbamoyl-phosphate synthase (glutamine-hydrolyzing) activity"/>
    <property type="evidence" value="ECO:0007669"/>
    <property type="project" value="UniProtKB-UniRule"/>
</dbReference>
<dbReference type="PANTHER" id="PTHR43418">
    <property type="entry name" value="MULTIFUNCTIONAL TRYPTOPHAN BIOSYNTHESIS PROTEIN-RELATED"/>
    <property type="match status" value="1"/>
</dbReference>
<reference evidence="13 14" key="1">
    <citation type="journal article" date="2020" name="Microb. Ecol.">
        <title>Ecogenomics of the Marine Benthic Filamentous Cyanobacterium Adonisia.</title>
        <authorList>
            <person name="Walter J.M."/>
            <person name="Coutinho F.H."/>
            <person name="Leomil L."/>
            <person name="Hargreaves P.I."/>
            <person name="Campeao M.E."/>
            <person name="Vieira V.V."/>
            <person name="Silva B.S."/>
            <person name="Fistarol G.O."/>
            <person name="Salomon P.S."/>
            <person name="Sawabe T."/>
            <person name="Mino S."/>
            <person name="Hosokawa M."/>
            <person name="Miyashita H."/>
            <person name="Maruyama F."/>
            <person name="van Verk M.C."/>
            <person name="Dutilh B.E."/>
            <person name="Thompson C.C."/>
            <person name="Thompson F.L."/>
        </authorList>
    </citation>
    <scope>NUCLEOTIDE SEQUENCE [LARGE SCALE GENOMIC DNA]</scope>
    <source>
        <strain evidence="13 14">CCMR0081</strain>
    </source>
</reference>
<dbReference type="NCBIfam" id="NF009475">
    <property type="entry name" value="PRK12838.1"/>
    <property type="match status" value="1"/>
</dbReference>
<dbReference type="SUPFAM" id="SSF52021">
    <property type="entry name" value="Carbamoyl phosphate synthetase, small subunit N-terminal domain"/>
    <property type="match status" value="1"/>
</dbReference>
<comment type="catalytic activity">
    <reaction evidence="10 11">
        <text>L-glutamine + H2O = L-glutamate + NH4(+)</text>
        <dbReference type="Rhea" id="RHEA:15889"/>
        <dbReference type="ChEBI" id="CHEBI:15377"/>
        <dbReference type="ChEBI" id="CHEBI:28938"/>
        <dbReference type="ChEBI" id="CHEBI:29985"/>
        <dbReference type="ChEBI" id="CHEBI:58359"/>
    </reaction>
</comment>
<evidence type="ECO:0000256" key="10">
    <source>
        <dbReference type="ARBA" id="ARBA00049285"/>
    </source>
</evidence>
<proteinExistence type="inferred from homology"/>
<keyword evidence="6 11" id="KW-0067">ATP-binding</keyword>
<dbReference type="Gene3D" id="3.40.50.880">
    <property type="match status" value="1"/>
</dbReference>
<dbReference type="GO" id="GO:0006526">
    <property type="term" value="P:L-arginine biosynthetic process"/>
    <property type="evidence" value="ECO:0007669"/>
    <property type="project" value="UniProtKB-UniRule"/>
</dbReference>
<evidence type="ECO:0000256" key="9">
    <source>
        <dbReference type="ARBA" id="ARBA00048816"/>
    </source>
</evidence>
<evidence type="ECO:0000313" key="14">
    <source>
        <dbReference type="Proteomes" id="UP000481033"/>
    </source>
</evidence>
<dbReference type="GO" id="GO:0044205">
    <property type="term" value="P:'de novo' UMP biosynthetic process"/>
    <property type="evidence" value="ECO:0007669"/>
    <property type="project" value="UniProtKB-UniRule"/>
</dbReference>
<feature type="active site" description="Nucleophile" evidence="11">
    <location>
        <position position="277"/>
    </location>
</feature>
<dbReference type="UniPathway" id="UPA00070">
    <property type="reaction ID" value="UER00115"/>
</dbReference>
<dbReference type="InterPro" id="IPR035686">
    <property type="entry name" value="CPSase_GATase1"/>
</dbReference>
<dbReference type="InterPro" id="IPR050472">
    <property type="entry name" value="Anth_synth/Amidotransfase"/>
</dbReference>
<feature type="binding site" evidence="11">
    <location>
        <position position="320"/>
    </location>
    <ligand>
        <name>L-glutamine</name>
        <dbReference type="ChEBI" id="CHEBI:58359"/>
    </ligand>
</feature>
<evidence type="ECO:0000256" key="8">
    <source>
        <dbReference type="ARBA" id="ARBA00022975"/>
    </source>
</evidence>
<dbReference type="Pfam" id="PF00988">
    <property type="entry name" value="CPSase_sm_chain"/>
    <property type="match status" value="1"/>
</dbReference>
<dbReference type="PRINTS" id="PR00096">
    <property type="entry name" value="GATASE"/>
</dbReference>
<dbReference type="Pfam" id="PF00117">
    <property type="entry name" value="GATase"/>
    <property type="match status" value="1"/>
</dbReference>
<keyword evidence="14" id="KW-1185">Reference proteome</keyword>
<keyword evidence="11" id="KW-0028">Amino-acid biosynthesis</keyword>
<feature type="binding site" evidence="11">
    <location>
        <position position="317"/>
    </location>
    <ligand>
        <name>L-glutamine</name>
        <dbReference type="ChEBI" id="CHEBI:58359"/>
    </ligand>
</feature>
<keyword evidence="8 11" id="KW-0665">Pyrimidine biosynthesis</keyword>
<comment type="pathway">
    <text evidence="2 11">Amino-acid biosynthesis; L-arginine biosynthesis; carbamoyl phosphate from bicarbonate: step 1/1.</text>
</comment>
<evidence type="ECO:0000256" key="2">
    <source>
        <dbReference type="ARBA" id="ARBA00005077"/>
    </source>
</evidence>
<keyword evidence="4 11" id="KW-0436">Ligase</keyword>
<dbReference type="GO" id="GO:0006541">
    <property type="term" value="P:glutamine metabolic process"/>
    <property type="evidence" value="ECO:0007669"/>
    <property type="project" value="InterPro"/>
</dbReference>
<dbReference type="InterPro" id="IPR002474">
    <property type="entry name" value="CarbamoylP_synth_ssu_N"/>
</dbReference>
<feature type="binding site" evidence="11">
    <location>
        <position position="251"/>
    </location>
    <ligand>
        <name>L-glutamine</name>
        <dbReference type="ChEBI" id="CHEBI:58359"/>
    </ligand>
</feature>
<comment type="catalytic activity">
    <reaction evidence="9 11">
        <text>hydrogencarbonate + L-glutamine + 2 ATP + H2O = carbamoyl phosphate + L-glutamate + 2 ADP + phosphate + 2 H(+)</text>
        <dbReference type="Rhea" id="RHEA:18633"/>
        <dbReference type="ChEBI" id="CHEBI:15377"/>
        <dbReference type="ChEBI" id="CHEBI:15378"/>
        <dbReference type="ChEBI" id="CHEBI:17544"/>
        <dbReference type="ChEBI" id="CHEBI:29985"/>
        <dbReference type="ChEBI" id="CHEBI:30616"/>
        <dbReference type="ChEBI" id="CHEBI:43474"/>
        <dbReference type="ChEBI" id="CHEBI:58228"/>
        <dbReference type="ChEBI" id="CHEBI:58359"/>
        <dbReference type="ChEBI" id="CHEBI:456216"/>
        <dbReference type="EC" id="6.3.5.5"/>
    </reaction>
</comment>
<gene>
    <name evidence="11" type="primary">carA</name>
    <name evidence="13" type="ORF">DXZ20_13475</name>
</gene>
<protein>
    <recommendedName>
        <fullName evidence="11">Carbamoyl phosphate synthase small chain</fullName>
        <ecNumber evidence="11">6.3.5.5</ecNumber>
    </recommendedName>
    <alternativeName>
        <fullName evidence="11">Carbamoyl phosphate synthetase glutamine chain</fullName>
    </alternativeName>
</protein>
<evidence type="ECO:0000256" key="7">
    <source>
        <dbReference type="ARBA" id="ARBA00022962"/>
    </source>
</evidence>